<evidence type="ECO:0000259" key="2">
    <source>
        <dbReference type="PROSITE" id="PS50893"/>
    </source>
</evidence>
<dbReference type="PROSITE" id="PS50893">
    <property type="entry name" value="ABC_TRANSPORTER_2"/>
    <property type="match status" value="1"/>
</dbReference>
<feature type="transmembrane region" description="Helical" evidence="1">
    <location>
        <begin position="284"/>
        <end position="303"/>
    </location>
</feature>
<evidence type="ECO:0000313" key="4">
    <source>
        <dbReference type="EMBL" id="REI23105.1"/>
    </source>
</evidence>
<protein>
    <submittedName>
        <fullName evidence="4">ABC transporter ATP-binding protein</fullName>
    </submittedName>
</protein>
<reference evidence="4 5" key="1">
    <citation type="journal article" date="2018" name="Vet. Microbiol.">
        <title>Characterisation of Staphylococcus felis isolated from cats using whole genome sequencing.</title>
        <authorList>
            <person name="Worthing K."/>
            <person name="Pang S."/>
            <person name="Trott D.J."/>
            <person name="Abraham S."/>
            <person name="Coombs G.W."/>
            <person name="Jordan D."/>
            <person name="McIntyre L."/>
            <person name="Davies M.R."/>
            <person name="Norris J."/>
        </authorList>
    </citation>
    <scope>NUCLEOTIDE SEQUENCE [LARGE SCALE GENOMIC DNA]</scope>
    <source>
        <strain evidence="4 5">F25</strain>
    </source>
</reference>
<keyword evidence="4" id="KW-0547">Nucleotide-binding</keyword>
<dbReference type="Proteomes" id="UP000256337">
    <property type="component" value="Unassembled WGS sequence"/>
</dbReference>
<dbReference type="PANTHER" id="PTHR46743:SF2">
    <property type="entry name" value="TEICHOIC ACIDS EXPORT ATP-BINDING PROTEIN TAGH"/>
    <property type="match status" value="1"/>
</dbReference>
<gene>
    <name evidence="4" type="ORF">DOS76_04325</name>
    <name evidence="3" type="ORF">I9026_04705</name>
</gene>
<organism evidence="4 5">
    <name type="scientific">Staphylococcus felis</name>
    <dbReference type="NCBI Taxonomy" id="46127"/>
    <lineage>
        <taxon>Bacteria</taxon>
        <taxon>Bacillati</taxon>
        <taxon>Bacillota</taxon>
        <taxon>Bacilli</taxon>
        <taxon>Bacillales</taxon>
        <taxon>Staphylococcaceae</taxon>
        <taxon>Staphylococcus</taxon>
    </lineage>
</organism>
<dbReference type="InterPro" id="IPR003439">
    <property type="entry name" value="ABC_transporter-like_ATP-bd"/>
</dbReference>
<dbReference type="InterPro" id="IPR053990">
    <property type="entry name" value="TagH_C"/>
</dbReference>
<dbReference type="AlphaFoldDB" id="A0AAX1RW65"/>
<evidence type="ECO:0000313" key="5">
    <source>
        <dbReference type="Proteomes" id="UP000256337"/>
    </source>
</evidence>
<keyword evidence="1" id="KW-1133">Transmembrane helix</keyword>
<reference evidence="3 6" key="2">
    <citation type="submission" date="2020-12" db="EMBL/GenBank/DDBJ databases">
        <title>Genomic analysis of Staphylococcus felis from a cat with skin infection.</title>
        <authorList>
            <person name="Aslantas O."/>
            <person name="Keskin O."/>
            <person name="Buyukaltay K."/>
            <person name="Gullu Yucetepe A."/>
        </authorList>
    </citation>
    <scope>NUCLEOTIDE SEQUENCE [LARGE SCALE GENOMIC DNA]</scope>
    <source>
        <strain evidence="3 6">HARRANVET</strain>
    </source>
</reference>
<keyword evidence="1" id="KW-0472">Membrane</keyword>
<dbReference type="EMBL" id="JAEDAQ010000005">
    <property type="protein sequence ID" value="MBH9580668.1"/>
    <property type="molecule type" value="Genomic_DNA"/>
</dbReference>
<keyword evidence="6" id="KW-1185">Reference proteome</keyword>
<dbReference type="Pfam" id="PF22096">
    <property type="entry name" value="TagH_C"/>
    <property type="match status" value="1"/>
</dbReference>
<accession>A0AAX1RW65</accession>
<dbReference type="Gene3D" id="3.40.50.300">
    <property type="entry name" value="P-loop containing nucleotide triphosphate hydrolases"/>
    <property type="match status" value="1"/>
</dbReference>
<evidence type="ECO:0000256" key="1">
    <source>
        <dbReference type="SAM" id="Phobius"/>
    </source>
</evidence>
<dbReference type="InterPro" id="IPR050683">
    <property type="entry name" value="Bact_Polysacc_Export_ATP-bd"/>
</dbReference>
<dbReference type="SUPFAM" id="SSF52540">
    <property type="entry name" value="P-loop containing nucleoside triphosphate hydrolases"/>
    <property type="match status" value="1"/>
</dbReference>
<feature type="domain" description="ABC transporter" evidence="2">
    <location>
        <begin position="19"/>
        <end position="238"/>
    </location>
</feature>
<dbReference type="RefSeq" id="WP_115856798.1">
    <property type="nucleotide sequence ID" value="NZ_CAJUZR010000002.1"/>
</dbReference>
<sequence>MGSAIVLKMINVTHYYRNQKKQNVLKPFSYQPEDIELNNITLHIYQGEALGIIGEPESSKSLVGEILAGTVQPDKGRVVRLGSLFYANMNQKTVEHIKVIDYINDVMQLYTYDVPEHKAIQILKYAHLDGYEKSTINQLTDTQYAHLLFSLARSSQADIVILSHILSYLDDSFFEKAKIMASEYVNQALTWIAIDNHVERIEAVSNYVAWISHGQLRKEGYVKHVIPAFTVHEKDRATLKTEEEKAQFDEDWKRNRSKMPELTYNFKRIERYHHAQPPAFLTRIWTLTAVFITGMLIFGILIFNNIGKIEPSQNTANTLAQQSKDPYIDKLAYGIVTNHNAKVSASHASYKDINVPKYSFLTITGENKTRYQVSLNDKSYTVRKEDLNYFDPAALYQTVDRSELEPYLNNNYMSSIDYFNGELQHKHSDVNEKLVPKKKNRFVETIIEQPIAMIFDDQNKLKGYTFPINNKEKLKDKFNIKENYWIVKTERGYFIADMKQSQWLYIEL</sequence>
<keyword evidence="4" id="KW-0067">ATP-binding</keyword>
<dbReference type="EMBL" id="QKYD01000074">
    <property type="protein sequence ID" value="REI23105.1"/>
    <property type="molecule type" value="Genomic_DNA"/>
</dbReference>
<keyword evidence="1" id="KW-0812">Transmembrane</keyword>
<dbReference type="Pfam" id="PF22269">
    <property type="entry name" value="TagH_SH3-like"/>
    <property type="match status" value="1"/>
</dbReference>
<dbReference type="GO" id="GO:0005524">
    <property type="term" value="F:ATP binding"/>
    <property type="evidence" value="ECO:0007669"/>
    <property type="project" value="UniProtKB-KW"/>
</dbReference>
<dbReference type="InterPro" id="IPR053989">
    <property type="entry name" value="TagH_SH3-like"/>
</dbReference>
<dbReference type="GO" id="GO:0016887">
    <property type="term" value="F:ATP hydrolysis activity"/>
    <property type="evidence" value="ECO:0007669"/>
    <property type="project" value="InterPro"/>
</dbReference>
<dbReference type="Pfam" id="PF00005">
    <property type="entry name" value="ABC_tran"/>
    <property type="match status" value="1"/>
</dbReference>
<proteinExistence type="predicted"/>
<comment type="caution">
    <text evidence="4">The sequence shown here is derived from an EMBL/GenBank/DDBJ whole genome shotgun (WGS) entry which is preliminary data.</text>
</comment>
<dbReference type="InterPro" id="IPR027417">
    <property type="entry name" value="P-loop_NTPase"/>
</dbReference>
<dbReference type="PANTHER" id="PTHR46743">
    <property type="entry name" value="TEICHOIC ACIDS EXPORT ATP-BINDING PROTEIN TAGH"/>
    <property type="match status" value="1"/>
</dbReference>
<name>A0AAX1RW65_9STAP</name>
<dbReference type="Proteomes" id="UP000597038">
    <property type="component" value="Unassembled WGS sequence"/>
</dbReference>
<evidence type="ECO:0000313" key="6">
    <source>
        <dbReference type="Proteomes" id="UP000597038"/>
    </source>
</evidence>
<evidence type="ECO:0000313" key="3">
    <source>
        <dbReference type="EMBL" id="MBH9580668.1"/>
    </source>
</evidence>